<dbReference type="RefSeq" id="XP_075098827.1">
    <property type="nucleotide sequence ID" value="XM_075242726.1"/>
</dbReference>
<organism evidence="1 2">
    <name type="scientific">Nicotiana tabacum</name>
    <name type="common">Common tobacco</name>
    <dbReference type="NCBI Taxonomy" id="4097"/>
    <lineage>
        <taxon>Eukaryota</taxon>
        <taxon>Viridiplantae</taxon>
        <taxon>Streptophyta</taxon>
        <taxon>Embryophyta</taxon>
        <taxon>Tracheophyta</taxon>
        <taxon>Spermatophyta</taxon>
        <taxon>Magnoliopsida</taxon>
        <taxon>eudicotyledons</taxon>
        <taxon>Gunneridae</taxon>
        <taxon>Pentapetalae</taxon>
        <taxon>asterids</taxon>
        <taxon>lamiids</taxon>
        <taxon>Solanales</taxon>
        <taxon>Solanaceae</taxon>
        <taxon>Nicotianoideae</taxon>
        <taxon>Nicotianeae</taxon>
        <taxon>Nicotiana</taxon>
    </lineage>
</organism>
<dbReference type="Proteomes" id="UP000790787">
    <property type="component" value="Chromosome 22"/>
</dbReference>
<sequence length="752" mass="85423">MGLADSLKANVDASAGGAFLSKSFTECKILLDKMAQNSGWMTRDTTLSPIVHYFALDPNNTNTENIATLMTQMNLLTKKIDEMGTKQVHIIDTTNGGLCTPCINHSYGCSWSEENDNQGFREDMNYIIILGVIGKVDSNGDFRISMPIEIDESTELTKVVIEQAQVDKGKEKEIEQFAEHVMEKTSNQEKTQSSGQKLISAPFPQRLAKQKKDDQYRKFMEVLRQIQLNITLMDALGEMPGYAKLMKYLMSRKFDFQDLSIETLTQTCRAVVIIPMDQKLSNPGSFTIPCTIGSYVFAKALCDLGDSINLMPLVIYTKLGIGRARPTSMLLQLVDRTVKRPTRILDDVLIQVGKFVFPANFVILDCQVDEEIPIILGRLFLATRRALIELEAIDVILQEEDETLNVRDPLEACLMNLKEVDGEELAKWVMALEGQGFWEWEPQFEPIYLEEREIPHVKPSIEKPPQLDLKPLLAHLRCYKNVKFLLVGPWQTLRKSVEKVCGDKPGAELGEVPFYAFEELKERLVTAPIIVAPDWEQQFELMCDAGDYAIRAVLGLRKDKMDAHAWVKSYDECQRTDNISRRYEMPMTTIQEVEAFDVWGIDFMGPFVSSYGNKYILVAFDYVSKWVGAVALPTNDAKRVIGFLGKNIFTWFGTPRAIISDYETHFCNRAFAGLLEKYGVRHKVATPYHSQTSGQVEVSNKEIKSVLTKTVNLTRTDWERKLDDALWAYRIIFKTPIGMSPYKLVFAKHAIF</sequence>
<accession>A0AC58TNM8</accession>
<protein>
    <submittedName>
        <fullName evidence="2">Uncharacterized protein LOC107785270</fullName>
    </submittedName>
</protein>
<gene>
    <name evidence="2" type="primary">LOC107785270</name>
</gene>
<proteinExistence type="predicted"/>
<evidence type="ECO:0000313" key="2">
    <source>
        <dbReference type="RefSeq" id="XP_075098827.1"/>
    </source>
</evidence>
<reference evidence="2" key="2">
    <citation type="submission" date="2025-08" db="UniProtKB">
        <authorList>
            <consortium name="RefSeq"/>
        </authorList>
    </citation>
    <scope>IDENTIFICATION</scope>
    <source>
        <tissue evidence="2">Leaf</tissue>
    </source>
</reference>
<name>A0AC58TNM8_TOBAC</name>
<reference evidence="1" key="1">
    <citation type="journal article" date="2014" name="Nat. Commun.">
        <title>The tobacco genome sequence and its comparison with those of tomato and potato.</title>
        <authorList>
            <person name="Sierro N."/>
            <person name="Battey J.N."/>
            <person name="Ouadi S."/>
            <person name="Bakaher N."/>
            <person name="Bovet L."/>
            <person name="Willig A."/>
            <person name="Goepfert S."/>
            <person name="Peitsch M.C."/>
            <person name="Ivanov N.V."/>
        </authorList>
    </citation>
    <scope>NUCLEOTIDE SEQUENCE [LARGE SCALE GENOMIC DNA]</scope>
</reference>
<keyword evidence="1" id="KW-1185">Reference proteome</keyword>
<evidence type="ECO:0000313" key="1">
    <source>
        <dbReference type="Proteomes" id="UP000790787"/>
    </source>
</evidence>